<evidence type="ECO:0000259" key="3">
    <source>
        <dbReference type="PROSITE" id="PS50086"/>
    </source>
</evidence>
<dbReference type="Gene3D" id="2.30.29.30">
    <property type="entry name" value="Pleckstrin-homology domain (PH domain)/Phosphotyrosine-binding domain (PTB)"/>
    <property type="match status" value="2"/>
</dbReference>
<dbReference type="InterPro" id="IPR011993">
    <property type="entry name" value="PH-like_dom_sf"/>
</dbReference>
<keyword evidence="2" id="KW-0677">Repeat</keyword>
<dbReference type="GO" id="GO:0005096">
    <property type="term" value="F:GTPase activator activity"/>
    <property type="evidence" value="ECO:0007669"/>
    <property type="project" value="UniProtKB-KW"/>
</dbReference>
<dbReference type="Gene3D" id="1.10.472.80">
    <property type="entry name" value="Ypt/Rab-GAP domain of gyp1p, domain 3"/>
    <property type="match status" value="1"/>
</dbReference>
<sequence length="1184" mass="135024">MWVKPEEVLIAGAFWVTEQTNMYFAMQKRRGHGHGKKGLASLLVGTIDSVLDTKPPPYRILHQTPNSEVYYLIAYAMTSKEILEDWEWLNKNLLSTLFNFDHEDQITEFVRCKIESLVAHSQPSTPVLEDAESQVFQASSDKFHRLFEMPPEEKLINYYPCCYLIKPFPRQGWLYLSLNHMCFYSYIFGGETKIILRWTDVIGLEKTNTYVAPQSIHVSTRHQDYYFSWFITNKSEVFKLMSQLANMAMRQLIDQEGFHEDTNLLSKLSKNLPKNKSYLKRDLDCRAHSEAFRATFRLSPEEKLDGTINCAMWTPFNKRHEKGTLYLSNNYVCFKSKIEDALMVIIPLRDVLVIENAGNQAAGESTVLFTTKHKTSFLVSQVDDRDFLLQKLSELLSKTHHNRSSGDSTSLSSSSNSFILLESAADEERNPRNSQCDQVLNQPLIDVFPMPIHGDVLEIETNRYKKWTKHFEEYGRGVSMYRTSETAELITKGIPDKFRAEVWLIFSGAINDLSTHPGLYAKLVDQALTKKNQANDEIERDLHRSLPEHPAFHESIGINALRRILSAYAYRNPQIGYCQAMNMIASVLLLYCSEEEAFWLLVAICERLLPDYYNRRVVGAQVDQHVMDDLLEKHVPKLYAHLQKLGLTGMICLSWFLTLFLSVMSYDCAVYIMDCFFYEGVKAAFQIALTMLEMKEDALLKCRDEGEAMQLLNEYLSGIYLIKEEPIDIGEDLSRTPSPPIAMTIPVGTPVGPKSRMEKSHNKSVAISTLIYESYRRFSTQLTRKEIESLRLKYRLKVVQNLEEQSMRTAMRSIPKYVQFDKEELQELFLLLRGDHLWQVACGAASALNSCDEHSGAQLINAEQFRNAFIAFTPWGQNANPNLAPLAFICIFALASTYFKLDPIGFGEFVQVLYLTGKADITKKLMFFFILHLPPLLDTTIETPTLDLEDQTAEMAAEASEFFCSVETLTSETDSLSLKSLSPTSNSSRTNSVDCRQSEELSTFRNAAVSETTIPLPEMNQTHFIAMWKTLYDIFMQHKNEQELYHAVVKVGTLLTSLGDAGKILKSALHPITNRGAVEESKVEDAVDCASELPGVLNSRKQNLSLPLNSDRSQENVGATGDFAEKHPPPGEFKITFEQFVASVLTETPLDDFFNEKIDLKNSIERFRSKRLLRHTSLSSSPEY</sequence>
<dbReference type="InterPro" id="IPR035969">
    <property type="entry name" value="Rab-GAP_TBC_sf"/>
</dbReference>
<evidence type="ECO:0000313" key="4">
    <source>
        <dbReference type="EMBL" id="ODM96342.1"/>
    </source>
</evidence>
<name>A0A1D2MTT0_ORCCI</name>
<dbReference type="Pfam" id="PF02893">
    <property type="entry name" value="GRAM"/>
    <property type="match status" value="2"/>
</dbReference>
<accession>A0A1D2MTT0</accession>
<protein>
    <submittedName>
        <fullName evidence="4">TBC1 domain family member 9</fullName>
    </submittedName>
</protein>
<organism evidence="4 5">
    <name type="scientific">Orchesella cincta</name>
    <name type="common">Springtail</name>
    <name type="synonym">Podura cincta</name>
    <dbReference type="NCBI Taxonomy" id="48709"/>
    <lineage>
        <taxon>Eukaryota</taxon>
        <taxon>Metazoa</taxon>
        <taxon>Ecdysozoa</taxon>
        <taxon>Arthropoda</taxon>
        <taxon>Hexapoda</taxon>
        <taxon>Collembola</taxon>
        <taxon>Entomobryomorpha</taxon>
        <taxon>Entomobryoidea</taxon>
        <taxon>Orchesellidae</taxon>
        <taxon>Orchesellinae</taxon>
        <taxon>Orchesella</taxon>
    </lineage>
</organism>
<reference evidence="4 5" key="1">
    <citation type="journal article" date="2016" name="Genome Biol. Evol.">
        <title>Gene Family Evolution Reflects Adaptation to Soil Environmental Stressors in the Genome of the Collembolan Orchesella cincta.</title>
        <authorList>
            <person name="Faddeeva-Vakhrusheva A."/>
            <person name="Derks M.F."/>
            <person name="Anvar S.Y."/>
            <person name="Agamennone V."/>
            <person name="Suring W."/>
            <person name="Smit S."/>
            <person name="van Straalen N.M."/>
            <person name="Roelofs D."/>
        </authorList>
    </citation>
    <scope>NUCLEOTIDE SEQUENCE [LARGE SCALE GENOMIC DNA]</scope>
    <source>
        <tissue evidence="4">Mixed pool</tissue>
    </source>
</reference>
<dbReference type="InterPro" id="IPR000195">
    <property type="entry name" value="Rab-GAP-TBC_dom"/>
</dbReference>
<dbReference type="OMA" id="HMCFYAY"/>
<proteinExistence type="predicted"/>
<evidence type="ECO:0000256" key="2">
    <source>
        <dbReference type="ARBA" id="ARBA00022737"/>
    </source>
</evidence>
<dbReference type="FunFam" id="2.30.29.30:FF:000013">
    <property type="entry name" value="Putative TBC1 domain family member 8B"/>
    <property type="match status" value="1"/>
</dbReference>
<dbReference type="STRING" id="48709.A0A1D2MTT0"/>
<dbReference type="PANTHER" id="PTHR47666:SF1">
    <property type="entry name" value="PROTEIN VASCULAR ASSOCIATED DEATH 1, CHLOROPLASTIC"/>
    <property type="match status" value="1"/>
</dbReference>
<dbReference type="SUPFAM" id="SSF47923">
    <property type="entry name" value="Ypt/Rab-GAP domain of gyp1p"/>
    <property type="match status" value="2"/>
</dbReference>
<evidence type="ECO:0000313" key="5">
    <source>
        <dbReference type="Proteomes" id="UP000094527"/>
    </source>
</evidence>
<comment type="caution">
    <text evidence="4">The sequence shown here is derived from an EMBL/GenBank/DDBJ whole genome shotgun (WGS) entry which is preliminary data.</text>
</comment>
<dbReference type="InterPro" id="IPR004182">
    <property type="entry name" value="GRAM"/>
</dbReference>
<dbReference type="Gene3D" id="1.10.8.270">
    <property type="entry name" value="putative rabgap domain of human tbc1 domain family member 14 like domains"/>
    <property type="match status" value="1"/>
</dbReference>
<gene>
    <name evidence="4" type="ORF">Ocin01_10336</name>
</gene>
<dbReference type="EMBL" id="LJIJ01000549">
    <property type="protein sequence ID" value="ODM96342.1"/>
    <property type="molecule type" value="Genomic_DNA"/>
</dbReference>
<dbReference type="GO" id="GO:0003008">
    <property type="term" value="P:system process"/>
    <property type="evidence" value="ECO:0007669"/>
    <property type="project" value="UniProtKB-ARBA"/>
</dbReference>
<feature type="domain" description="Rab-GAP TBC" evidence="3">
    <location>
        <begin position="493"/>
        <end position="680"/>
    </location>
</feature>
<keyword evidence="5" id="KW-1185">Reference proteome</keyword>
<dbReference type="AlphaFoldDB" id="A0A1D2MTT0"/>
<keyword evidence="1" id="KW-0343">GTPase activation</keyword>
<dbReference type="OrthoDB" id="17687at2759"/>
<dbReference type="SMART" id="SM00568">
    <property type="entry name" value="GRAM"/>
    <property type="match status" value="2"/>
</dbReference>
<dbReference type="SMART" id="SM00164">
    <property type="entry name" value="TBC"/>
    <property type="match status" value="1"/>
</dbReference>
<dbReference type="FunFam" id="1.10.8.270:FF:000002">
    <property type="entry name" value="TBC1 domain family member 9B"/>
    <property type="match status" value="1"/>
</dbReference>
<evidence type="ECO:0000256" key="1">
    <source>
        <dbReference type="ARBA" id="ARBA00022468"/>
    </source>
</evidence>
<dbReference type="PROSITE" id="PS50086">
    <property type="entry name" value="TBC_RABGAP"/>
    <property type="match status" value="1"/>
</dbReference>
<dbReference type="Pfam" id="PF00566">
    <property type="entry name" value="RabGAP-TBC"/>
    <property type="match status" value="1"/>
</dbReference>
<dbReference type="Gene3D" id="1.10.10.750">
    <property type="entry name" value="Ypt/Rab-GAP domain of gyp1p, domain 1"/>
    <property type="match status" value="1"/>
</dbReference>
<dbReference type="PANTHER" id="PTHR47666">
    <property type="entry name" value="PROTEIN VASCULAR ASSOCIATED DEATH 1, CHLOROPLASTIC"/>
    <property type="match status" value="1"/>
</dbReference>
<dbReference type="Proteomes" id="UP000094527">
    <property type="component" value="Unassembled WGS sequence"/>
</dbReference>